<dbReference type="SUPFAM" id="SSF158702">
    <property type="entry name" value="Sec63 N-terminal domain-like"/>
    <property type="match status" value="1"/>
</dbReference>
<protein>
    <recommendedName>
        <fullName evidence="15">DNA polymerase theta</fullName>
        <ecNumber evidence="4">2.7.7.7</ecNumber>
    </recommendedName>
</protein>
<keyword evidence="11" id="KW-0239">DNA-directed DNA polymerase</keyword>
<dbReference type="FunFam" id="1.10.3380.20:FF:000001">
    <property type="entry name" value="DNA polymerase theta"/>
    <property type="match status" value="1"/>
</dbReference>
<dbReference type="CDD" id="cd18026">
    <property type="entry name" value="DEXHc_POLQ-like"/>
    <property type="match status" value="1"/>
</dbReference>
<evidence type="ECO:0000313" key="20">
    <source>
        <dbReference type="Proteomes" id="UP000225706"/>
    </source>
</evidence>
<dbReference type="InterPro" id="IPR019760">
    <property type="entry name" value="DNA-dir_DNA_pol_A_CS"/>
</dbReference>
<dbReference type="Gene3D" id="1.20.1060.10">
    <property type="entry name" value="Taq DNA Polymerase, Chain T, domain 4"/>
    <property type="match status" value="1"/>
</dbReference>
<dbReference type="Proteomes" id="UP000225706">
    <property type="component" value="Unassembled WGS sequence"/>
</dbReference>
<dbReference type="Pfam" id="PF00271">
    <property type="entry name" value="Helicase_C"/>
    <property type="match status" value="1"/>
</dbReference>
<keyword evidence="5" id="KW-0808">Transferase</keyword>
<feature type="compositionally biased region" description="Basic and acidic residues" evidence="16">
    <location>
        <begin position="1019"/>
        <end position="1056"/>
    </location>
</feature>
<keyword evidence="7" id="KW-0547">Nucleotide-binding</keyword>
<dbReference type="FunFam" id="3.40.50.300:FF:000753">
    <property type="entry name" value="Polymerase (DNA directed), theta"/>
    <property type="match status" value="1"/>
</dbReference>
<keyword evidence="6" id="KW-0548">Nucleotidyltransferase</keyword>
<dbReference type="CDD" id="cd18795">
    <property type="entry name" value="SF2_C_Ski2"/>
    <property type="match status" value="1"/>
</dbReference>
<keyword evidence="20" id="KW-1185">Reference proteome</keyword>
<evidence type="ECO:0000256" key="15">
    <source>
        <dbReference type="ARBA" id="ARBA00074669"/>
    </source>
</evidence>
<dbReference type="FunFam" id="1.20.1060.10:FF:000002">
    <property type="entry name" value="Polymerase (DNA directed), theta"/>
    <property type="match status" value="1"/>
</dbReference>
<dbReference type="SMART" id="SM00482">
    <property type="entry name" value="POLAc"/>
    <property type="match status" value="1"/>
</dbReference>
<evidence type="ECO:0000259" key="17">
    <source>
        <dbReference type="PROSITE" id="PS51192"/>
    </source>
</evidence>
<dbReference type="Pfam" id="PF25453">
    <property type="entry name" value="DUF7898"/>
    <property type="match status" value="1"/>
</dbReference>
<dbReference type="SUPFAM" id="SSF53098">
    <property type="entry name" value="Ribonuclease H-like"/>
    <property type="match status" value="1"/>
</dbReference>
<evidence type="ECO:0000259" key="18">
    <source>
        <dbReference type="PROSITE" id="PS51194"/>
    </source>
</evidence>
<evidence type="ECO:0000256" key="6">
    <source>
        <dbReference type="ARBA" id="ARBA00022695"/>
    </source>
</evidence>
<dbReference type="InterPro" id="IPR014001">
    <property type="entry name" value="Helicase_ATP-bd"/>
</dbReference>
<dbReference type="PROSITE" id="PS00447">
    <property type="entry name" value="DNA_POLYMERASE_A"/>
    <property type="match status" value="1"/>
</dbReference>
<dbReference type="InterPro" id="IPR012337">
    <property type="entry name" value="RNaseH-like_sf"/>
</dbReference>
<feature type="region of interest" description="Disordered" evidence="16">
    <location>
        <begin position="1"/>
        <end position="50"/>
    </location>
</feature>
<evidence type="ECO:0000256" key="10">
    <source>
        <dbReference type="ARBA" id="ARBA00022840"/>
    </source>
</evidence>
<keyword evidence="8" id="KW-0227">DNA damage</keyword>
<evidence type="ECO:0000256" key="14">
    <source>
        <dbReference type="ARBA" id="ARBA00049244"/>
    </source>
</evidence>
<dbReference type="Pfam" id="PF20470">
    <property type="entry name" value="HTH_61"/>
    <property type="match status" value="1"/>
</dbReference>
<dbReference type="FunFam" id="1.10.150.20:FF:000002">
    <property type="entry name" value="DNA polymerase I"/>
    <property type="match status" value="1"/>
</dbReference>
<dbReference type="InterPro" id="IPR001098">
    <property type="entry name" value="DNA-dir_DNA_pol_A_palm_dom"/>
</dbReference>
<dbReference type="GO" id="GO:0016787">
    <property type="term" value="F:hydrolase activity"/>
    <property type="evidence" value="ECO:0007669"/>
    <property type="project" value="UniProtKB-KW"/>
</dbReference>
<feature type="compositionally biased region" description="Basic and acidic residues" evidence="16">
    <location>
        <begin position="991"/>
        <end position="1003"/>
    </location>
</feature>
<feature type="compositionally biased region" description="Polar residues" evidence="16">
    <location>
        <begin position="1061"/>
        <end position="1070"/>
    </location>
</feature>
<dbReference type="OrthoDB" id="2320933at2759"/>
<feature type="compositionally biased region" description="Polar residues" evidence="16">
    <location>
        <begin position="1004"/>
        <end position="1018"/>
    </location>
</feature>
<evidence type="ECO:0000256" key="9">
    <source>
        <dbReference type="ARBA" id="ARBA00022801"/>
    </source>
</evidence>
<comment type="similarity">
    <text evidence="3">Belongs to the DNA polymerase type-A family.</text>
</comment>
<keyword evidence="9" id="KW-0378">Hydrolase</keyword>
<feature type="region of interest" description="Disordered" evidence="16">
    <location>
        <begin position="991"/>
        <end position="1071"/>
    </location>
</feature>
<reference evidence="20" key="1">
    <citation type="journal article" date="2017" name="bioRxiv">
        <title>Comparative analysis of the genomes of Stylophora pistillata and Acropora digitifera provides evidence for extensive differences between species of corals.</title>
        <authorList>
            <person name="Voolstra C.R."/>
            <person name="Li Y."/>
            <person name="Liew Y.J."/>
            <person name="Baumgarten S."/>
            <person name="Zoccola D."/>
            <person name="Flot J.-F."/>
            <person name="Tambutte S."/>
            <person name="Allemand D."/>
            <person name="Aranda M."/>
        </authorList>
    </citation>
    <scope>NUCLEOTIDE SEQUENCE [LARGE SCALE GENOMIC DNA]</scope>
</reference>
<name>A0A2B4T160_STYPI</name>
<dbReference type="Gene3D" id="3.30.420.10">
    <property type="entry name" value="Ribonuclease H-like superfamily/Ribonuclease H"/>
    <property type="match status" value="1"/>
</dbReference>
<organism evidence="19 20">
    <name type="scientific">Stylophora pistillata</name>
    <name type="common">Smooth cauliflower coral</name>
    <dbReference type="NCBI Taxonomy" id="50429"/>
    <lineage>
        <taxon>Eukaryota</taxon>
        <taxon>Metazoa</taxon>
        <taxon>Cnidaria</taxon>
        <taxon>Anthozoa</taxon>
        <taxon>Hexacorallia</taxon>
        <taxon>Scleractinia</taxon>
        <taxon>Astrocoeniina</taxon>
        <taxon>Pocilloporidae</taxon>
        <taxon>Stylophora</taxon>
    </lineage>
</organism>
<dbReference type="STRING" id="50429.A0A2B4T160"/>
<dbReference type="PRINTS" id="PR00868">
    <property type="entry name" value="DNAPOLI"/>
</dbReference>
<feature type="region of interest" description="Disordered" evidence="16">
    <location>
        <begin position="1904"/>
        <end position="1935"/>
    </location>
</feature>
<comment type="catalytic activity">
    <reaction evidence="14">
        <text>DNA(n) + a 2'-deoxyribonucleoside 5'-triphosphate = DNA(n+1) + diphosphate</text>
        <dbReference type="Rhea" id="RHEA:22508"/>
        <dbReference type="Rhea" id="RHEA-COMP:17339"/>
        <dbReference type="Rhea" id="RHEA-COMP:17340"/>
        <dbReference type="ChEBI" id="CHEBI:33019"/>
        <dbReference type="ChEBI" id="CHEBI:61560"/>
        <dbReference type="ChEBI" id="CHEBI:173112"/>
        <dbReference type="EC" id="2.7.7.7"/>
    </reaction>
</comment>
<dbReference type="EMBL" id="LSMT01000003">
    <property type="protein sequence ID" value="PFX34522.1"/>
    <property type="molecule type" value="Genomic_DNA"/>
</dbReference>
<dbReference type="PROSITE" id="PS51194">
    <property type="entry name" value="HELICASE_CTER"/>
    <property type="match status" value="1"/>
</dbReference>
<dbReference type="GO" id="GO:0003677">
    <property type="term" value="F:DNA binding"/>
    <property type="evidence" value="ECO:0007669"/>
    <property type="project" value="InterPro"/>
</dbReference>
<dbReference type="CDD" id="cd08638">
    <property type="entry name" value="DNA_pol_A_theta"/>
    <property type="match status" value="1"/>
</dbReference>
<comment type="caution">
    <text evidence="19">The sequence shown here is derived from an EMBL/GenBank/DDBJ whole genome shotgun (WGS) entry which is preliminary data.</text>
</comment>
<comment type="cofactor">
    <cofactor evidence="1">
        <name>Mg(2+)</name>
        <dbReference type="ChEBI" id="CHEBI:18420"/>
    </cofactor>
</comment>
<keyword evidence="10" id="KW-0067">ATP-binding</keyword>
<proteinExistence type="inferred from homology"/>
<dbReference type="SMART" id="SM00490">
    <property type="entry name" value="HELICc"/>
    <property type="match status" value="1"/>
</dbReference>
<dbReference type="GO" id="GO:0006261">
    <property type="term" value="P:DNA-templated DNA replication"/>
    <property type="evidence" value="ECO:0007669"/>
    <property type="project" value="InterPro"/>
</dbReference>
<dbReference type="Gene3D" id="3.40.50.300">
    <property type="entry name" value="P-loop containing nucleotide triphosphate hydrolases"/>
    <property type="match status" value="2"/>
</dbReference>
<keyword evidence="13" id="KW-0539">Nucleus</keyword>
<dbReference type="SUPFAM" id="SSF52540">
    <property type="entry name" value="P-loop containing nucleoside triphosphate hydrolases"/>
    <property type="match status" value="1"/>
</dbReference>
<dbReference type="InterPro" id="IPR048960">
    <property type="entry name" value="POLQ-like_helical"/>
</dbReference>
<gene>
    <name evidence="19" type="primary">POLQ</name>
    <name evidence="19" type="ORF">AWC38_SpisGene443</name>
</gene>
<evidence type="ECO:0000256" key="11">
    <source>
        <dbReference type="ARBA" id="ARBA00022932"/>
    </source>
</evidence>
<dbReference type="FunFam" id="3.40.50.300:FF:000885">
    <property type="entry name" value="DNA polymerase theta"/>
    <property type="match status" value="1"/>
</dbReference>
<evidence type="ECO:0000256" key="5">
    <source>
        <dbReference type="ARBA" id="ARBA00022679"/>
    </source>
</evidence>
<dbReference type="InterPro" id="IPR001650">
    <property type="entry name" value="Helicase_C-like"/>
</dbReference>
<dbReference type="InterPro" id="IPR036397">
    <property type="entry name" value="RNaseH_sf"/>
</dbReference>
<evidence type="ECO:0000313" key="19">
    <source>
        <dbReference type="EMBL" id="PFX34522.1"/>
    </source>
</evidence>
<feature type="compositionally biased region" description="Polar residues" evidence="16">
    <location>
        <begin position="1922"/>
        <end position="1935"/>
    </location>
</feature>
<dbReference type="SMART" id="SM00487">
    <property type="entry name" value="DEXDc"/>
    <property type="match status" value="1"/>
</dbReference>
<dbReference type="PANTHER" id="PTHR10133:SF62">
    <property type="entry name" value="DNA POLYMERASE THETA"/>
    <property type="match status" value="1"/>
</dbReference>
<dbReference type="InterPro" id="IPR002298">
    <property type="entry name" value="DNA_polymerase_A"/>
</dbReference>
<evidence type="ECO:0000256" key="1">
    <source>
        <dbReference type="ARBA" id="ARBA00001946"/>
    </source>
</evidence>
<dbReference type="Gene3D" id="1.10.3380.20">
    <property type="match status" value="1"/>
</dbReference>
<dbReference type="Gene3D" id="3.30.70.370">
    <property type="match status" value="1"/>
</dbReference>
<feature type="domain" description="Helicase C-terminal" evidence="18">
    <location>
        <begin position="403"/>
        <end position="627"/>
    </location>
</feature>
<dbReference type="PROSITE" id="PS51192">
    <property type="entry name" value="HELICASE_ATP_BIND_1"/>
    <property type="match status" value="1"/>
</dbReference>
<evidence type="ECO:0000256" key="12">
    <source>
        <dbReference type="ARBA" id="ARBA00023204"/>
    </source>
</evidence>
<dbReference type="Gene3D" id="1.10.150.20">
    <property type="entry name" value="5' to 3' exonuclease, C-terminal subdomain"/>
    <property type="match status" value="1"/>
</dbReference>
<dbReference type="Pfam" id="PF21099">
    <property type="entry name" value="POLQ_helical"/>
    <property type="match status" value="1"/>
</dbReference>
<dbReference type="InterPro" id="IPR011545">
    <property type="entry name" value="DEAD/DEAH_box_helicase_dom"/>
</dbReference>
<dbReference type="GO" id="GO:0005634">
    <property type="term" value="C:nucleus"/>
    <property type="evidence" value="ECO:0007669"/>
    <property type="project" value="UniProtKB-SubCell"/>
</dbReference>
<dbReference type="SUPFAM" id="SSF56672">
    <property type="entry name" value="DNA/RNA polymerases"/>
    <property type="match status" value="1"/>
</dbReference>
<dbReference type="InterPro" id="IPR046931">
    <property type="entry name" value="HTH_61"/>
</dbReference>
<dbReference type="InterPro" id="IPR027417">
    <property type="entry name" value="P-loop_NTPase"/>
</dbReference>
<dbReference type="Pfam" id="PF00476">
    <property type="entry name" value="DNA_pol_A"/>
    <property type="match status" value="1"/>
</dbReference>
<dbReference type="PANTHER" id="PTHR10133">
    <property type="entry name" value="DNA POLYMERASE I"/>
    <property type="match status" value="1"/>
</dbReference>
<accession>A0A2B4T160</accession>
<evidence type="ECO:0000256" key="8">
    <source>
        <dbReference type="ARBA" id="ARBA00022763"/>
    </source>
</evidence>
<dbReference type="InterPro" id="IPR043502">
    <property type="entry name" value="DNA/RNA_pol_sf"/>
</dbReference>
<evidence type="ECO:0000256" key="4">
    <source>
        <dbReference type="ARBA" id="ARBA00012417"/>
    </source>
</evidence>
<evidence type="ECO:0000256" key="13">
    <source>
        <dbReference type="ARBA" id="ARBA00023242"/>
    </source>
</evidence>
<dbReference type="EC" id="2.7.7.7" evidence="4"/>
<dbReference type="InterPro" id="IPR057220">
    <property type="entry name" value="DUF7898"/>
</dbReference>
<dbReference type="Pfam" id="PF00270">
    <property type="entry name" value="DEAD"/>
    <property type="match status" value="1"/>
</dbReference>
<keyword evidence="12" id="KW-0234">DNA repair</keyword>
<evidence type="ECO:0000256" key="2">
    <source>
        <dbReference type="ARBA" id="ARBA00004123"/>
    </source>
</evidence>
<dbReference type="GO" id="GO:0097681">
    <property type="term" value="P:double-strand break repair via alternative nonhomologous end joining"/>
    <property type="evidence" value="ECO:0007669"/>
    <property type="project" value="TreeGrafter"/>
</dbReference>
<evidence type="ECO:0000256" key="3">
    <source>
        <dbReference type="ARBA" id="ARBA00007705"/>
    </source>
</evidence>
<dbReference type="GO" id="GO:0003887">
    <property type="term" value="F:DNA-directed DNA polymerase activity"/>
    <property type="evidence" value="ECO:0007669"/>
    <property type="project" value="UniProtKB-KW"/>
</dbReference>
<evidence type="ECO:0000256" key="7">
    <source>
        <dbReference type="ARBA" id="ARBA00022741"/>
    </source>
</evidence>
<feature type="compositionally biased region" description="Polar residues" evidence="16">
    <location>
        <begin position="1434"/>
        <end position="1448"/>
    </location>
</feature>
<feature type="region of interest" description="Disordered" evidence="16">
    <location>
        <begin position="65"/>
        <end position="85"/>
    </location>
</feature>
<comment type="subcellular location">
    <subcellularLocation>
        <location evidence="2">Nucleus</location>
    </subcellularLocation>
</comment>
<feature type="region of interest" description="Disordered" evidence="16">
    <location>
        <begin position="1413"/>
        <end position="1463"/>
    </location>
</feature>
<evidence type="ECO:0000256" key="16">
    <source>
        <dbReference type="SAM" id="MobiDB-lite"/>
    </source>
</evidence>
<sequence length="2219" mass="245735">MRRLSQTWKQRRTSERNQHLKQRKPNGNEINNVKDSNDDCESPLAIPSKDTVQEKVTPQVTVQALTPQLESGKGNESDGNVFGPTRERISTPIEDLEHMQRFSFIHSPVFSPVSGEKISHFSKGHSESNSRSILDLDVSTSANPLELSSWGLPQEVLKGYSKLGITHMFEWQSACLCTGRVLTGGNLVYSAPTSAGKTMVAELLMLKRVLETKRKALFILPFISVAREKMFYLQRLYQEAGVRVEGYMGSHAPAGGFVSVDIAVCTIEKANSLLNRLLEENKALSSLGIVVIDEMHMIGDPHRGYLLELFLTKIRFISGCRGRNGSNYVKKFSGSQETLPAIQIVGMSATLPNLDMLAKWLSADLYFTDYRPVPLTEMVKVGPALYDANMSKIREISGCTVSGDDDHMIPLCKETITEGHSVLVFCPTKNWCEKLAENIAKHFAEIGNLTLKEQNSNTVQSSGFVKASTLLGFDYTALKEVIEQLKRTQVGLDSVLSRMVPHAVAFHHAGLTFDERDIIEGAFRQGSIRVLVATSTLSSGVNLPARRVIIRTPIFHGKLVDALVYKQMAGRAGRKGVDALGESILICKPSERLKASSLLNSRLKAVESCLLGKGDNGGMKRALLEVIASGVVTRTSDVERYAACTFFASVSWQQEANNTDTIVENTLTFLVENEFVRLQKCDDKKTDENKENDIGAEDVTPIYIQDQWPSIDWYQYLRIFERLPVSMRRVAELVGIEEGFLACAVRGRIPTRTEQQRQSLAVHRRFFAALALQDLVHEVPLNAVARRYGANRGMLQSLQGSAATFAGMVTVFCEKLGWSNIALLLSQFQSRLSFGVERELCDLVRISLLNAARARMLYNAGYHTVASIAAAPPSEIENILHNATPFVSSRRRGEETETEVRERSEARVFWVAGGRGLSEGAAAKLVVGEAQQLLQADVAQLGIHWKPPEAKENPGERVCPEELNVSGPTEVCPKFLGVKSVNVLRSKTRIKKLDTSKPEREKSPTTSEAVLRLNSNDRPQQHACKETVESRQVRLDRQESGPRSRKHEVPNKECVDFFKPTPSSDALSSTKHPEPAMAVACALTSKTPLCGNATVPPRARNKRRSPIPEIPEPQEKLQKKETAAMKISKVILPDGLHAEQSRKCYSVLEVSGDSKVFSEDKSVSLELYSEPFDEEEPAVKQNPGNALHTDIDVVSDSQALTCSLSDTCLMECDAMVEERVVTSSGYPLDMNLSQDLLRVNKECPIVCGEISNALTVQTDSLAKLKSQVIIGEYDSQLRLSLSGQFDAERSPETLSSLASRAFQSPECSVTEGRGSVGAASSFSLHLSASDGCLDSDLSTLAIAEFLEKEAEGKELQKHVETCAFPRLPEMHQNGSDFTKIKNLKSTESSFHKDHKWPAKKTFPFEKLNAGKNEVNGTVDSDVIPSTPPKEKIPSQDNFKTKTSATPLSTRKRPSPRRAPYSTTPDEGLVIIDVTGHERVFEMFLKEWRSQTHFSFAVACERSLDKVPKIGARFSNVQTSEVTSRGIRIAGKDNRVVGVAVSWGDKDAYYVSFLEHAKSLPSQMDDSQAESVVDCNLALTRRINEVESTVKFLIQRGSIMMCFDVKEHFKIFAQCTGISLSGPAEDPKVASWLLDPGAKEKNLHQLVGQYLPEEASFLEGTGGGLGTGGLALAYQCQQSGRVRACVEAVLVLSLMTKLRTLMETEDLVQAFTKVEMPSVLCLARMELNGLGFSDTESEHLKNILQAKLRSLEEEAYRLANHSFSLTSREDIAQVLFLELKLPHDGNSEDDHVTKRKTLGVTRRGRSRGCKHLSTNKDVLERLKPLHPLPGLIIEWRRINSALTKVVFPLQKEKCLNPRLKMSRIYSVSQTHTATGRVSFAEPNLQNVPKDFDIVLPTFIAESPPPGAWDQRTSSNRGKRGASRYNTMNVKPGTESTTPKFSVSMRNAFIPFKSGLLLAADYSQLELRLIAHLSKDKRLLKILNGGGDVFKMIAGELYQVPVECIKYEQRQHAKQVCYGIIYGIGAKALGEQLGFTEENAALFIDKFTSRYFGVKKYLKDTVEQCKKQGFVKTITGRKRFLPAISSSNVHAHSQAARQAVNTTVQGSAADLVKIAMINIDRRLTEEFPSCVTSHRHLLPDYHSSIGKNRGRSSSCDLPTPVGGYFVLQLHDELIFEVSQSELRKVAQIVRTEMESAMKLSVVVPVKMKAGSSWGNMAEFES</sequence>
<feature type="domain" description="Helicase ATP-binding" evidence="17">
    <location>
        <begin position="178"/>
        <end position="369"/>
    </location>
</feature>
<dbReference type="GO" id="GO:0005524">
    <property type="term" value="F:ATP binding"/>
    <property type="evidence" value="ECO:0007669"/>
    <property type="project" value="UniProtKB-KW"/>
</dbReference>